<feature type="binding site" evidence="7">
    <location>
        <position position="181"/>
    </location>
    <ligand>
        <name>UDP-N-acetyl-alpha-D-muramoyl-L-alanyl-D-glutamate</name>
        <dbReference type="ChEBI" id="CHEBI:83900"/>
    </ligand>
</feature>
<evidence type="ECO:0000256" key="3">
    <source>
        <dbReference type="ARBA" id="ARBA00022960"/>
    </source>
</evidence>
<comment type="caution">
    <text evidence="7">Lacks conserved residue(s) required for the propagation of feature annotation.</text>
</comment>
<feature type="domain" description="Mur ligase central" evidence="11">
    <location>
        <begin position="110"/>
        <end position="301"/>
    </location>
</feature>
<comment type="catalytic activity">
    <reaction evidence="7">
        <text>UDP-N-acetyl-alpha-D-muramoyl-L-alanyl-D-glutamate + meso-2,6-diaminopimelate + ATP = UDP-N-acetyl-alpha-D-muramoyl-L-alanyl-gamma-D-glutamyl-meso-2,6-diaminopimelate + ADP + phosphate + H(+)</text>
        <dbReference type="Rhea" id="RHEA:23676"/>
        <dbReference type="ChEBI" id="CHEBI:15378"/>
        <dbReference type="ChEBI" id="CHEBI:30616"/>
        <dbReference type="ChEBI" id="CHEBI:43474"/>
        <dbReference type="ChEBI" id="CHEBI:57791"/>
        <dbReference type="ChEBI" id="CHEBI:83900"/>
        <dbReference type="ChEBI" id="CHEBI:83905"/>
        <dbReference type="ChEBI" id="CHEBI:456216"/>
        <dbReference type="EC" id="6.3.2.13"/>
    </reaction>
</comment>
<comment type="function">
    <text evidence="7">Catalyzes the addition of meso-diaminopimelic acid to the nucleotide precursor UDP-N-acetylmuramoyl-L-alanyl-D-glutamate (UMAG) in the biosynthesis of bacterial cell-wall peptidoglycan.</text>
</comment>
<dbReference type="GO" id="GO:0071555">
    <property type="term" value="P:cell wall organization"/>
    <property type="evidence" value="ECO:0007669"/>
    <property type="project" value="UniProtKB-KW"/>
</dbReference>
<dbReference type="InterPro" id="IPR000713">
    <property type="entry name" value="Mur_ligase_N"/>
</dbReference>
<keyword evidence="4 7" id="KW-0573">Peptidoglycan synthesis</keyword>
<dbReference type="Gene3D" id="3.90.190.20">
    <property type="entry name" value="Mur ligase, C-terminal domain"/>
    <property type="match status" value="1"/>
</dbReference>
<dbReference type="EMBL" id="DF968182">
    <property type="protein sequence ID" value="GAP42489.1"/>
    <property type="molecule type" value="Genomic_DNA"/>
</dbReference>
<dbReference type="NCBIfam" id="TIGR01085">
    <property type="entry name" value="murE"/>
    <property type="match status" value="1"/>
</dbReference>
<dbReference type="GO" id="GO:0005524">
    <property type="term" value="F:ATP binding"/>
    <property type="evidence" value="ECO:0007669"/>
    <property type="project" value="UniProtKB-UniRule"/>
</dbReference>
<feature type="binding site" evidence="7">
    <location>
        <begin position="154"/>
        <end position="155"/>
    </location>
    <ligand>
        <name>UDP-N-acetyl-alpha-D-muramoyl-L-alanyl-D-glutamate</name>
        <dbReference type="ChEBI" id="CHEBI:83900"/>
    </ligand>
</feature>
<feature type="domain" description="Mur ligase N-terminal catalytic" evidence="9">
    <location>
        <begin position="27"/>
        <end position="98"/>
    </location>
</feature>
<dbReference type="RefSeq" id="WP_062042692.1">
    <property type="nucleotide sequence ID" value="NZ_DF968182.1"/>
</dbReference>
<proteinExistence type="inferred from homology"/>
<gene>
    <name evidence="7" type="primary">murE</name>
    <name evidence="12" type="ORF">TBC1_11619</name>
</gene>
<dbReference type="GO" id="GO:0009252">
    <property type="term" value="P:peptidoglycan biosynthetic process"/>
    <property type="evidence" value="ECO:0007669"/>
    <property type="project" value="UniProtKB-UniRule"/>
</dbReference>
<accession>A0A0S7C0D2</accession>
<feature type="binding site" evidence="7">
    <location>
        <position position="187"/>
    </location>
    <ligand>
        <name>UDP-N-acetyl-alpha-D-muramoyl-L-alanyl-D-glutamate</name>
        <dbReference type="ChEBI" id="CHEBI:83900"/>
    </ligand>
</feature>
<dbReference type="Pfam" id="PF01225">
    <property type="entry name" value="Mur_ligase"/>
    <property type="match status" value="1"/>
</dbReference>
<keyword evidence="2 7" id="KW-0132">Cell division</keyword>
<dbReference type="SUPFAM" id="SSF53244">
    <property type="entry name" value="MurD-like peptide ligases, peptide-binding domain"/>
    <property type="match status" value="1"/>
</dbReference>
<dbReference type="GO" id="GO:0008360">
    <property type="term" value="P:regulation of cell shape"/>
    <property type="evidence" value="ECO:0007669"/>
    <property type="project" value="UniProtKB-KW"/>
</dbReference>
<evidence type="ECO:0000256" key="6">
    <source>
        <dbReference type="ARBA" id="ARBA00023316"/>
    </source>
</evidence>
<feature type="short sequence motif" description="Meso-diaminopimelate recognition motif" evidence="7">
    <location>
        <begin position="403"/>
        <end position="406"/>
    </location>
</feature>
<comment type="pathway">
    <text evidence="7 8">Cell wall biogenesis; peptidoglycan biosynthesis.</text>
</comment>
<feature type="domain" description="Mur ligase C-terminal" evidence="10">
    <location>
        <begin position="328"/>
        <end position="458"/>
    </location>
</feature>
<dbReference type="Gene3D" id="3.40.1390.10">
    <property type="entry name" value="MurE/MurF, N-terminal domain"/>
    <property type="match status" value="1"/>
</dbReference>
<dbReference type="InterPro" id="IPR005761">
    <property type="entry name" value="UDP-N-AcMur-Glu-dNH2Pim_ligase"/>
</dbReference>
<keyword evidence="7" id="KW-0067">ATP-binding</keyword>
<dbReference type="SUPFAM" id="SSF63418">
    <property type="entry name" value="MurE/MurF N-terminal domain"/>
    <property type="match status" value="1"/>
</dbReference>
<dbReference type="Gene3D" id="3.40.1190.10">
    <property type="entry name" value="Mur-like, catalytic domain"/>
    <property type="match status" value="1"/>
</dbReference>
<evidence type="ECO:0000259" key="9">
    <source>
        <dbReference type="Pfam" id="PF01225"/>
    </source>
</evidence>
<evidence type="ECO:0000256" key="1">
    <source>
        <dbReference type="ARBA" id="ARBA00005898"/>
    </source>
</evidence>
<dbReference type="OrthoDB" id="9800958at2"/>
<feature type="modified residue" description="N6-carboxylysine" evidence="7">
    <location>
        <position position="221"/>
    </location>
</feature>
<comment type="subcellular location">
    <subcellularLocation>
        <location evidence="7 8">Cytoplasm</location>
    </subcellularLocation>
</comment>
<keyword evidence="7" id="KW-0963">Cytoplasm</keyword>
<keyword evidence="7 12" id="KW-0436">Ligase</keyword>
<dbReference type="STRING" id="1678841.TBC1_11619"/>
<evidence type="ECO:0000313" key="12">
    <source>
        <dbReference type="EMBL" id="GAP42489.1"/>
    </source>
</evidence>
<evidence type="ECO:0000256" key="2">
    <source>
        <dbReference type="ARBA" id="ARBA00022618"/>
    </source>
</evidence>
<feature type="binding site" evidence="7">
    <location>
        <begin position="112"/>
        <end position="118"/>
    </location>
    <ligand>
        <name>ATP</name>
        <dbReference type="ChEBI" id="CHEBI:30616"/>
    </ligand>
</feature>
<dbReference type="EC" id="6.3.2.13" evidence="7"/>
<evidence type="ECO:0000313" key="13">
    <source>
        <dbReference type="Proteomes" id="UP000053091"/>
    </source>
</evidence>
<keyword evidence="13" id="KW-1185">Reference proteome</keyword>
<dbReference type="GO" id="GO:0008765">
    <property type="term" value="F:UDP-N-acetylmuramoylalanyl-D-glutamate-2,6-diaminopimelate ligase activity"/>
    <property type="evidence" value="ECO:0007669"/>
    <property type="project" value="UniProtKB-UniRule"/>
</dbReference>
<dbReference type="InterPro" id="IPR035911">
    <property type="entry name" value="MurE/MurF_N"/>
</dbReference>
<dbReference type="InterPro" id="IPR036565">
    <property type="entry name" value="Mur-like_cat_sf"/>
</dbReference>
<dbReference type="GO" id="GO:0005737">
    <property type="term" value="C:cytoplasm"/>
    <property type="evidence" value="ECO:0007669"/>
    <property type="project" value="UniProtKB-SubCell"/>
</dbReference>
<comment type="similarity">
    <text evidence="1 7">Belongs to the MurCDEF family. MurE subfamily.</text>
</comment>
<comment type="cofactor">
    <cofactor evidence="7">
        <name>Mg(2+)</name>
        <dbReference type="ChEBI" id="CHEBI:18420"/>
    </cofactor>
</comment>
<feature type="binding site" evidence="7">
    <location>
        <position position="379"/>
    </location>
    <ligand>
        <name>meso-2,6-diaminopimelate</name>
        <dbReference type="ChEBI" id="CHEBI:57791"/>
    </ligand>
</feature>
<evidence type="ECO:0000256" key="8">
    <source>
        <dbReference type="RuleBase" id="RU004135"/>
    </source>
</evidence>
<dbReference type="AlphaFoldDB" id="A0A0S7C0D2"/>
<dbReference type="SUPFAM" id="SSF53623">
    <property type="entry name" value="MurD-like peptide ligases, catalytic domain"/>
    <property type="match status" value="1"/>
</dbReference>
<evidence type="ECO:0000259" key="11">
    <source>
        <dbReference type="Pfam" id="PF08245"/>
    </source>
</evidence>
<dbReference type="NCBIfam" id="NF001126">
    <property type="entry name" value="PRK00139.1-4"/>
    <property type="match status" value="1"/>
</dbReference>
<dbReference type="Proteomes" id="UP000053091">
    <property type="component" value="Unassembled WGS sequence"/>
</dbReference>
<keyword evidence="7" id="KW-0547">Nucleotide-binding</keyword>
<dbReference type="Pfam" id="PF02875">
    <property type="entry name" value="Mur_ligase_C"/>
    <property type="match status" value="1"/>
</dbReference>
<comment type="PTM">
    <text evidence="7">Carboxylation is probably crucial for Mg(2+) binding and, consequently, for the gamma-phosphate positioning of ATP.</text>
</comment>
<dbReference type="HAMAP" id="MF_00208">
    <property type="entry name" value="MurE"/>
    <property type="match status" value="1"/>
</dbReference>
<protein>
    <recommendedName>
        <fullName evidence="7">UDP-N-acetylmuramoyl-L-alanyl-D-glutamate--2,6-diaminopimelate ligase</fullName>
        <ecNumber evidence="7">6.3.2.13</ecNumber>
    </recommendedName>
    <alternativeName>
        <fullName evidence="7">Meso-A2pm-adding enzyme</fullName>
    </alternativeName>
    <alternativeName>
        <fullName evidence="7">Meso-diaminopimelate-adding enzyme</fullName>
    </alternativeName>
    <alternativeName>
        <fullName evidence="7">UDP-MurNAc-L-Ala-D-Glu:meso-diaminopimelate ligase</fullName>
    </alternativeName>
    <alternativeName>
        <fullName evidence="7">UDP-MurNAc-tripeptide synthetase</fullName>
    </alternativeName>
    <alternativeName>
        <fullName evidence="7">UDP-N-acetylmuramyl-tripeptide synthetase</fullName>
    </alternativeName>
</protein>
<dbReference type="PANTHER" id="PTHR23135">
    <property type="entry name" value="MUR LIGASE FAMILY MEMBER"/>
    <property type="match status" value="1"/>
</dbReference>
<sequence length="489" mass="54436">MKTLKEILYKCRIRRINGSLEVVVDEIIFDSRKAASGKVFVATRGTLTDGHNFIDEVIKAGVKAVICERMPENIREDITYAEVENSAEALAMMASNFYDNPSAEIRLTGITGTNGKTTTATLLYQLFENLGYKTGLISTVRNKIHEREIRATHTTPDAVALNALLRAMADEGCEYCFMEVSSHAVVQQRITGLTFAGGVFTNLTHDHLDFHKTFDAYLKAKKTFFDNLPAESFAVVNIDDRNGPVMVQNTRARVKTAAIKRQADFHCRILENHFDGLQLNINGHEVWCRLVGNFNAYNLLNIYATAVMLGADEEACLTALSKLKAVDGRFEYIKSPSGMVGIVDYAHTPDALLNVISTINAIREGKGKLITVVGAGGDRDRSKRPVMASIATENSDLTILTSDNPRTENPEDILNDMRSGVSPERKRHCLVISDRREAIRTACTMATKEDIILIAGKGHETYQEVMGVKHHFDDREELRECFGIPRKED</sequence>
<dbReference type="InterPro" id="IPR036615">
    <property type="entry name" value="Mur_ligase_C_dom_sf"/>
</dbReference>
<keyword evidence="6 7" id="KW-0961">Cell wall biogenesis/degradation</keyword>
<dbReference type="PATRIC" id="fig|1678841.3.peg.703"/>
<keyword evidence="7" id="KW-0460">Magnesium</keyword>
<dbReference type="InterPro" id="IPR013221">
    <property type="entry name" value="Mur_ligase_cen"/>
</dbReference>
<reference evidence="12" key="1">
    <citation type="journal article" date="2015" name="Genome Announc.">
        <title>Draft Genome Sequence of Bacteroidales Strain TBC1, a Novel Isolate from a Methanogenic Wastewater Treatment System.</title>
        <authorList>
            <person name="Tourlousse D.M."/>
            <person name="Matsuura N."/>
            <person name="Sun L."/>
            <person name="Toyonaga M."/>
            <person name="Kuroda K."/>
            <person name="Ohashi A."/>
            <person name="Cruz R."/>
            <person name="Yamaguchi T."/>
            <person name="Sekiguchi Y."/>
        </authorList>
    </citation>
    <scope>NUCLEOTIDE SEQUENCE [LARGE SCALE GENOMIC DNA]</scope>
    <source>
        <strain evidence="12">TBC1</strain>
    </source>
</reference>
<dbReference type="GO" id="GO:0000287">
    <property type="term" value="F:magnesium ion binding"/>
    <property type="evidence" value="ECO:0007669"/>
    <property type="project" value="UniProtKB-UniRule"/>
</dbReference>
<name>A0A0S7C0D2_9BACT</name>
<feature type="binding site" evidence="7">
    <location>
        <position position="460"/>
    </location>
    <ligand>
        <name>meso-2,6-diaminopimelate</name>
        <dbReference type="ChEBI" id="CHEBI:57791"/>
    </ligand>
</feature>
<keyword evidence="5 7" id="KW-0131">Cell cycle</keyword>
<organism evidence="12">
    <name type="scientific">Lentimicrobium saccharophilum</name>
    <dbReference type="NCBI Taxonomy" id="1678841"/>
    <lineage>
        <taxon>Bacteria</taxon>
        <taxon>Pseudomonadati</taxon>
        <taxon>Bacteroidota</taxon>
        <taxon>Bacteroidia</taxon>
        <taxon>Bacteroidales</taxon>
        <taxon>Lentimicrobiaceae</taxon>
        <taxon>Lentimicrobium</taxon>
    </lineage>
</organism>
<evidence type="ECO:0000259" key="10">
    <source>
        <dbReference type="Pfam" id="PF02875"/>
    </source>
</evidence>
<feature type="binding site" evidence="7">
    <location>
        <position position="189"/>
    </location>
    <ligand>
        <name>UDP-N-acetyl-alpha-D-muramoyl-L-alanyl-D-glutamate</name>
        <dbReference type="ChEBI" id="CHEBI:83900"/>
    </ligand>
</feature>
<feature type="binding site" evidence="7">
    <location>
        <position position="31"/>
    </location>
    <ligand>
        <name>UDP-N-acetyl-alpha-D-muramoyl-L-alanyl-D-glutamate</name>
        <dbReference type="ChEBI" id="CHEBI:83900"/>
    </ligand>
</feature>
<dbReference type="InterPro" id="IPR004101">
    <property type="entry name" value="Mur_ligase_C"/>
</dbReference>
<dbReference type="PANTHER" id="PTHR23135:SF4">
    <property type="entry name" value="UDP-N-ACETYLMURAMOYL-L-ALANYL-D-GLUTAMATE--2,6-DIAMINOPIMELATE LIGASE MURE HOMOLOG, CHLOROPLASTIC"/>
    <property type="match status" value="1"/>
</dbReference>
<evidence type="ECO:0000256" key="7">
    <source>
        <dbReference type="HAMAP-Rule" id="MF_00208"/>
    </source>
</evidence>
<dbReference type="Pfam" id="PF08245">
    <property type="entry name" value="Mur_ligase_M"/>
    <property type="match status" value="1"/>
</dbReference>
<evidence type="ECO:0000256" key="4">
    <source>
        <dbReference type="ARBA" id="ARBA00022984"/>
    </source>
</evidence>
<evidence type="ECO:0000256" key="5">
    <source>
        <dbReference type="ARBA" id="ARBA00023306"/>
    </source>
</evidence>
<dbReference type="GO" id="GO:0051301">
    <property type="term" value="P:cell division"/>
    <property type="evidence" value="ECO:0007669"/>
    <property type="project" value="UniProtKB-KW"/>
</dbReference>
<keyword evidence="3 7" id="KW-0133">Cell shape</keyword>
<dbReference type="UniPathway" id="UPA00219"/>
<feature type="binding site" evidence="7">
    <location>
        <position position="456"/>
    </location>
    <ligand>
        <name>meso-2,6-diaminopimelate</name>
        <dbReference type="ChEBI" id="CHEBI:57791"/>
    </ligand>
</feature>
<feature type="binding site" evidence="7">
    <location>
        <begin position="403"/>
        <end position="406"/>
    </location>
    <ligand>
        <name>meso-2,6-diaminopimelate</name>
        <dbReference type="ChEBI" id="CHEBI:57791"/>
    </ligand>
</feature>